<dbReference type="Proteomes" id="UP000036681">
    <property type="component" value="Unplaced"/>
</dbReference>
<dbReference type="InterPro" id="IPR038077">
    <property type="entry name" value="Troponin_sf"/>
</dbReference>
<evidence type="ECO:0000313" key="2">
    <source>
        <dbReference type="Proteomes" id="UP000036681"/>
    </source>
</evidence>
<keyword evidence="2" id="KW-1185">Reference proteome</keyword>
<reference evidence="3" key="1">
    <citation type="submission" date="2023-03" db="UniProtKB">
        <authorList>
            <consortium name="WormBaseParasite"/>
        </authorList>
    </citation>
    <scope>IDENTIFICATION</scope>
</reference>
<sequence>LIFTVFLNNELILLKIILFSDEEEEVEEDEEEEEQEEQQKGKEAGPESKTEPDAEKLEEAKLRRVAPQEKEEEPQEMTEAAKAMLAAKKRHEEEEAAKMQDYEEKRRIEREQIEAELRELREKQERRREERAEEEREMAERLRIADERRRQEEEESKARVEAQKKKRDEERRKRQEMIAGSLAGKAASAESATGRNFVVTKREKGDLFSSKAQKQEKSHEEKEAAKKAFMAAISRKPDVSELLINDLKQRIVQLHQRICKIEAEKYDLEKRQERQDYDLKELHEREKQVARNKALQRGLDPDEAAASIHPPKINVASKFDRQIDRRSYGDRRTLFEHPKINVASKFDRQIDRRSYGDRRTLFEHPFIKKPPSIVHGTARPPPEWGRTDNEELEQLRKILEPPKYVEQVKVEGARPPIQPIPLSIPPLNEDEPPAVHAKAKAEGKAITAH</sequence>
<feature type="region of interest" description="Disordered" evidence="1">
    <location>
        <begin position="415"/>
        <end position="449"/>
    </location>
</feature>
<proteinExistence type="predicted"/>
<feature type="region of interest" description="Disordered" evidence="1">
    <location>
        <begin position="121"/>
        <end position="224"/>
    </location>
</feature>
<dbReference type="GO" id="GO:0005523">
    <property type="term" value="F:tropomyosin binding"/>
    <property type="evidence" value="ECO:0007669"/>
    <property type="project" value="TreeGrafter"/>
</dbReference>
<accession>A0A9J2PMZ7</accession>
<dbReference type="GO" id="GO:0005861">
    <property type="term" value="C:troponin complex"/>
    <property type="evidence" value="ECO:0007669"/>
    <property type="project" value="InterPro"/>
</dbReference>
<name>A0A9J2PMZ7_ASCLU</name>
<dbReference type="GO" id="GO:0006936">
    <property type="term" value="P:muscle contraction"/>
    <property type="evidence" value="ECO:0007669"/>
    <property type="project" value="TreeGrafter"/>
</dbReference>
<feature type="compositionally biased region" description="Basic and acidic residues" evidence="1">
    <location>
        <begin position="37"/>
        <end position="69"/>
    </location>
</feature>
<dbReference type="WBParaSite" id="ALUE_0001070901-mRNA-1">
    <property type="protein sequence ID" value="ALUE_0001070901-mRNA-1"/>
    <property type="gene ID" value="ALUE_0001070901"/>
</dbReference>
<evidence type="ECO:0000256" key="1">
    <source>
        <dbReference type="SAM" id="MobiDB-lite"/>
    </source>
</evidence>
<feature type="compositionally biased region" description="Acidic residues" evidence="1">
    <location>
        <begin position="22"/>
        <end position="36"/>
    </location>
</feature>
<dbReference type="InterPro" id="IPR027707">
    <property type="entry name" value="TNNT"/>
</dbReference>
<dbReference type="PANTHER" id="PTHR11521:SF1">
    <property type="entry name" value="TROPONIN T, SKELETAL MUSCLE"/>
    <property type="match status" value="1"/>
</dbReference>
<feature type="region of interest" description="Disordered" evidence="1">
    <location>
        <begin position="22"/>
        <end position="107"/>
    </location>
</feature>
<feature type="compositionally biased region" description="Basic and acidic residues" evidence="1">
    <location>
        <begin position="90"/>
        <end position="107"/>
    </location>
</feature>
<dbReference type="GO" id="GO:0045214">
    <property type="term" value="P:sarcomere organization"/>
    <property type="evidence" value="ECO:0007669"/>
    <property type="project" value="TreeGrafter"/>
</dbReference>
<evidence type="ECO:0000313" key="3">
    <source>
        <dbReference type="WBParaSite" id="ALUE_0001070901-mRNA-1"/>
    </source>
</evidence>
<dbReference type="PANTHER" id="PTHR11521">
    <property type="entry name" value="TROPONIN T"/>
    <property type="match status" value="1"/>
</dbReference>
<feature type="compositionally biased region" description="Basic and acidic residues" evidence="1">
    <location>
        <begin position="213"/>
        <end position="224"/>
    </location>
</feature>
<feature type="compositionally biased region" description="Basic and acidic residues" evidence="1">
    <location>
        <begin position="121"/>
        <end position="176"/>
    </location>
</feature>
<dbReference type="SUPFAM" id="SSF90250">
    <property type="entry name" value="Troponin coil-coiled subunits"/>
    <property type="match status" value="1"/>
</dbReference>
<dbReference type="Gene3D" id="1.20.5.350">
    <property type="match status" value="1"/>
</dbReference>
<feature type="region of interest" description="Disordered" evidence="1">
    <location>
        <begin position="290"/>
        <end position="311"/>
    </location>
</feature>
<dbReference type="GO" id="GO:0006937">
    <property type="term" value="P:regulation of muscle contraction"/>
    <property type="evidence" value="ECO:0007669"/>
    <property type="project" value="InterPro"/>
</dbReference>
<dbReference type="AlphaFoldDB" id="A0A9J2PMZ7"/>
<protein>
    <submittedName>
        <fullName evidence="3">Troponin T</fullName>
    </submittedName>
</protein>
<organism evidence="2 3">
    <name type="scientific">Ascaris lumbricoides</name>
    <name type="common">Giant roundworm</name>
    <dbReference type="NCBI Taxonomy" id="6252"/>
    <lineage>
        <taxon>Eukaryota</taxon>
        <taxon>Metazoa</taxon>
        <taxon>Ecdysozoa</taxon>
        <taxon>Nematoda</taxon>
        <taxon>Chromadorea</taxon>
        <taxon>Rhabditida</taxon>
        <taxon>Spirurina</taxon>
        <taxon>Ascaridomorpha</taxon>
        <taxon>Ascaridoidea</taxon>
        <taxon>Ascarididae</taxon>
        <taxon>Ascaris</taxon>
    </lineage>
</organism>